<keyword evidence="4" id="KW-1185">Reference proteome</keyword>
<keyword evidence="2" id="KW-0812">Transmembrane</keyword>
<keyword evidence="2" id="KW-0472">Membrane</keyword>
<dbReference type="AlphaFoldDB" id="A0A0V0QIM2"/>
<keyword evidence="2" id="KW-1133">Transmembrane helix</keyword>
<feature type="region of interest" description="Disordered" evidence="1">
    <location>
        <begin position="105"/>
        <end position="138"/>
    </location>
</feature>
<proteinExistence type="predicted"/>
<reference evidence="3 4" key="1">
    <citation type="journal article" date="2015" name="Sci. Rep.">
        <title>Genome of the facultative scuticociliatosis pathogen Pseudocohnilembus persalinus provides insight into its virulence through horizontal gene transfer.</title>
        <authorList>
            <person name="Xiong J."/>
            <person name="Wang G."/>
            <person name="Cheng J."/>
            <person name="Tian M."/>
            <person name="Pan X."/>
            <person name="Warren A."/>
            <person name="Jiang C."/>
            <person name="Yuan D."/>
            <person name="Miao W."/>
        </authorList>
    </citation>
    <scope>NUCLEOTIDE SEQUENCE [LARGE SCALE GENOMIC DNA]</scope>
    <source>
        <strain evidence="3">36N120E</strain>
    </source>
</reference>
<comment type="caution">
    <text evidence="3">The sequence shown here is derived from an EMBL/GenBank/DDBJ whole genome shotgun (WGS) entry which is preliminary data.</text>
</comment>
<sequence>MDLIVLILVASLQIYFLYLSDIDIIQHLKNLSQNQQQLLNLVLFIFTILLVSFIVILYKKQTLKRKIAAHGSTVKISPEEDKKLVQETTKKALDELMKNPKFQKWQEEKNKQLQQEREELLKQQQQQQQQPKQSQPIQ</sequence>
<dbReference type="Proteomes" id="UP000054937">
    <property type="component" value="Unassembled WGS sequence"/>
</dbReference>
<feature type="compositionally biased region" description="Low complexity" evidence="1">
    <location>
        <begin position="122"/>
        <end position="138"/>
    </location>
</feature>
<accession>A0A0V0QIM2</accession>
<name>A0A0V0QIM2_PSEPJ</name>
<organism evidence="3 4">
    <name type="scientific">Pseudocohnilembus persalinus</name>
    <name type="common">Ciliate</name>
    <dbReference type="NCBI Taxonomy" id="266149"/>
    <lineage>
        <taxon>Eukaryota</taxon>
        <taxon>Sar</taxon>
        <taxon>Alveolata</taxon>
        <taxon>Ciliophora</taxon>
        <taxon>Intramacronucleata</taxon>
        <taxon>Oligohymenophorea</taxon>
        <taxon>Scuticociliatia</taxon>
        <taxon>Philasterida</taxon>
        <taxon>Pseudocohnilembidae</taxon>
        <taxon>Pseudocohnilembus</taxon>
    </lineage>
</organism>
<feature type="transmembrane region" description="Helical" evidence="2">
    <location>
        <begin position="38"/>
        <end position="58"/>
    </location>
</feature>
<gene>
    <name evidence="3" type="ORF">PPERSA_07668</name>
</gene>
<protein>
    <submittedName>
        <fullName evidence="3">Uncharacterized protein</fullName>
    </submittedName>
</protein>
<feature type="compositionally biased region" description="Basic and acidic residues" evidence="1">
    <location>
        <begin position="105"/>
        <end position="121"/>
    </location>
</feature>
<evidence type="ECO:0000313" key="3">
    <source>
        <dbReference type="EMBL" id="KRX02023.1"/>
    </source>
</evidence>
<evidence type="ECO:0000256" key="1">
    <source>
        <dbReference type="SAM" id="MobiDB-lite"/>
    </source>
</evidence>
<evidence type="ECO:0000313" key="4">
    <source>
        <dbReference type="Proteomes" id="UP000054937"/>
    </source>
</evidence>
<dbReference type="EMBL" id="LDAU01000159">
    <property type="protein sequence ID" value="KRX02023.1"/>
    <property type="molecule type" value="Genomic_DNA"/>
</dbReference>
<dbReference type="InParanoid" id="A0A0V0QIM2"/>
<evidence type="ECO:0000256" key="2">
    <source>
        <dbReference type="SAM" id="Phobius"/>
    </source>
</evidence>